<evidence type="ECO:0000313" key="2">
    <source>
        <dbReference type="Proteomes" id="UP000585474"/>
    </source>
</evidence>
<dbReference type="Proteomes" id="UP000585474">
    <property type="component" value="Unassembled WGS sequence"/>
</dbReference>
<dbReference type="OrthoDB" id="10568894at2759"/>
<name>A0A7J0FCU3_9ERIC</name>
<accession>A0A7J0FCU3</accession>
<sequence>MYWQRQGLCCFILVQRSGEGRVPDVIAPMQGFSSVGLHVTAAAAINTSASCANTKTSAAAAASTKMLDAFIFHSLTGINATQEERELGGVYLACVAS</sequence>
<reference evidence="1 2" key="1">
    <citation type="submission" date="2019-07" db="EMBL/GenBank/DDBJ databases">
        <title>De Novo Assembly of kiwifruit Actinidia rufa.</title>
        <authorList>
            <person name="Sugita-Konishi S."/>
            <person name="Sato K."/>
            <person name="Mori E."/>
            <person name="Abe Y."/>
            <person name="Kisaki G."/>
            <person name="Hamano K."/>
            <person name="Suezawa K."/>
            <person name="Otani M."/>
            <person name="Fukuda T."/>
            <person name="Manabe T."/>
            <person name="Gomi K."/>
            <person name="Tabuchi M."/>
            <person name="Akimitsu K."/>
            <person name="Kataoka I."/>
        </authorList>
    </citation>
    <scope>NUCLEOTIDE SEQUENCE [LARGE SCALE GENOMIC DNA]</scope>
    <source>
        <strain evidence="2">cv. Fuchu</strain>
    </source>
</reference>
<proteinExistence type="predicted"/>
<organism evidence="1 2">
    <name type="scientific">Actinidia rufa</name>
    <dbReference type="NCBI Taxonomy" id="165716"/>
    <lineage>
        <taxon>Eukaryota</taxon>
        <taxon>Viridiplantae</taxon>
        <taxon>Streptophyta</taxon>
        <taxon>Embryophyta</taxon>
        <taxon>Tracheophyta</taxon>
        <taxon>Spermatophyta</taxon>
        <taxon>Magnoliopsida</taxon>
        <taxon>eudicotyledons</taxon>
        <taxon>Gunneridae</taxon>
        <taxon>Pentapetalae</taxon>
        <taxon>asterids</taxon>
        <taxon>Ericales</taxon>
        <taxon>Actinidiaceae</taxon>
        <taxon>Actinidia</taxon>
    </lineage>
</organism>
<keyword evidence="2" id="KW-1185">Reference proteome</keyword>
<comment type="caution">
    <text evidence="1">The sequence shown here is derived from an EMBL/GenBank/DDBJ whole genome shotgun (WGS) entry which is preliminary data.</text>
</comment>
<evidence type="ECO:0000313" key="1">
    <source>
        <dbReference type="EMBL" id="GFY96423.1"/>
    </source>
</evidence>
<protein>
    <submittedName>
        <fullName evidence="1">Uncharacterized protein</fullName>
    </submittedName>
</protein>
<dbReference type="EMBL" id="BJWL01000011">
    <property type="protein sequence ID" value="GFY96423.1"/>
    <property type="molecule type" value="Genomic_DNA"/>
</dbReference>
<dbReference type="AlphaFoldDB" id="A0A7J0FCU3"/>
<gene>
    <name evidence="1" type="ORF">Acr_11g0007290</name>
</gene>